<dbReference type="InterPro" id="IPR051532">
    <property type="entry name" value="Ester_Hydrolysis_Enzymes"/>
</dbReference>
<evidence type="ECO:0000313" key="5">
    <source>
        <dbReference type="Proteomes" id="UP000266484"/>
    </source>
</evidence>
<reference evidence="4 5" key="1">
    <citation type="submission" date="2018-08" db="EMBL/GenBank/DDBJ databases">
        <title>Genome Sequence of Clavibacter michiganensis Subspecies type strains, and the Atypical Peach-Colored Strains Isolated from Tomato.</title>
        <authorList>
            <person name="Osdaghi E."/>
            <person name="Portier P."/>
            <person name="Briand M."/>
            <person name="Jacques M.-A."/>
        </authorList>
    </citation>
    <scope>NUCLEOTIDE SEQUENCE [LARGE SCALE GENOMIC DNA]</scope>
    <source>
        <strain evidence="4 5">CFBP 8615</strain>
    </source>
</reference>
<dbReference type="Gene3D" id="3.40.50.1110">
    <property type="entry name" value="SGNH hydrolase"/>
    <property type="match status" value="1"/>
</dbReference>
<dbReference type="GO" id="GO:0016787">
    <property type="term" value="F:hydrolase activity"/>
    <property type="evidence" value="ECO:0007669"/>
    <property type="project" value="UniProtKB-KW"/>
</dbReference>
<keyword evidence="2" id="KW-0812">Transmembrane</keyword>
<keyword evidence="2" id="KW-0472">Membrane</keyword>
<evidence type="ECO:0000256" key="1">
    <source>
        <dbReference type="SAM" id="MobiDB-lite"/>
    </source>
</evidence>
<dbReference type="AlphaFoldDB" id="A0A399TEA7"/>
<evidence type="ECO:0000313" key="4">
    <source>
        <dbReference type="EMBL" id="RIJ52511.1"/>
    </source>
</evidence>
<feature type="region of interest" description="Disordered" evidence="1">
    <location>
        <begin position="29"/>
        <end position="82"/>
    </location>
</feature>
<feature type="domain" description="SGNH hydrolase-type esterase" evidence="3">
    <location>
        <begin position="144"/>
        <end position="302"/>
    </location>
</feature>
<evidence type="ECO:0000259" key="3">
    <source>
        <dbReference type="Pfam" id="PF13472"/>
    </source>
</evidence>
<dbReference type="PANTHER" id="PTHR30383">
    <property type="entry name" value="THIOESTERASE 1/PROTEASE 1/LYSOPHOSPHOLIPASE L1"/>
    <property type="match status" value="1"/>
</dbReference>
<keyword evidence="5" id="KW-1185">Reference proteome</keyword>
<name>A0A399TEA7_9MICO</name>
<dbReference type="EMBL" id="QWGT01000040">
    <property type="protein sequence ID" value="RIJ52511.1"/>
    <property type="molecule type" value="Genomic_DNA"/>
</dbReference>
<comment type="caution">
    <text evidence="4">The sequence shown here is derived from an EMBL/GenBank/DDBJ whole genome shotgun (WGS) entry which is preliminary data.</text>
</comment>
<dbReference type="SUPFAM" id="SSF52266">
    <property type="entry name" value="SGNH hydrolase"/>
    <property type="match status" value="1"/>
</dbReference>
<feature type="compositionally biased region" description="Basic and acidic residues" evidence="1">
    <location>
        <begin position="36"/>
        <end position="58"/>
    </location>
</feature>
<dbReference type="CDD" id="cd00229">
    <property type="entry name" value="SGNH_hydrolase"/>
    <property type="match status" value="1"/>
</dbReference>
<organism evidence="4 5">
    <name type="scientific">Clavibacter lycopersici</name>
    <dbReference type="NCBI Taxonomy" id="2301718"/>
    <lineage>
        <taxon>Bacteria</taxon>
        <taxon>Bacillati</taxon>
        <taxon>Actinomycetota</taxon>
        <taxon>Actinomycetes</taxon>
        <taxon>Micrococcales</taxon>
        <taxon>Microbacteriaceae</taxon>
        <taxon>Clavibacter</taxon>
    </lineage>
</organism>
<dbReference type="Pfam" id="PF13472">
    <property type="entry name" value="Lipase_GDSL_2"/>
    <property type="match status" value="1"/>
</dbReference>
<proteinExistence type="predicted"/>
<protein>
    <submittedName>
        <fullName evidence="4">SGNH/GDSL hydrolase family protein</fullName>
    </submittedName>
</protein>
<dbReference type="InterPro" id="IPR013830">
    <property type="entry name" value="SGNH_hydro"/>
</dbReference>
<accession>A0A399TEA7</accession>
<evidence type="ECO:0000256" key="2">
    <source>
        <dbReference type="SAM" id="Phobius"/>
    </source>
</evidence>
<dbReference type="Proteomes" id="UP000266484">
    <property type="component" value="Unassembled WGS sequence"/>
</dbReference>
<sequence length="317" mass="32909">MNTPPSSHGPFPSPGAAFAWWADHRGAMPASTWTPWRRESWPPGIDEDRAEHDEEPRPPPDWGRPGASVSRGPPTIQHMGNRRRRGISRAWGVGGVAALAAGVLLVAGLALGQAREEAPANAGSVPTLPASEPSATVEPLRVAAVGDSITAADSPDFAAGRIGSGSWLSSVLGDGVVFAGGWAQGGVNTDTMVANVSAPLDADVLVLLGGVNDYGNGVPFATTTRNYDTLVATIQSDRVLIGTVPPKDDKPDAARAFNEDLKQLAADRGWSFVDASAKTRDGNGKYLEGFTTDGTHPTPEAAKVIGAAVRAAVLDEQ</sequence>
<keyword evidence="2" id="KW-1133">Transmembrane helix</keyword>
<gene>
    <name evidence="4" type="ORF">DZG00_04570</name>
</gene>
<keyword evidence="4" id="KW-0378">Hydrolase</keyword>
<dbReference type="InterPro" id="IPR036514">
    <property type="entry name" value="SGNH_hydro_sf"/>
</dbReference>
<feature type="transmembrane region" description="Helical" evidence="2">
    <location>
        <begin position="90"/>
        <end position="111"/>
    </location>
</feature>